<proteinExistence type="predicted"/>
<evidence type="ECO:0000313" key="5">
    <source>
        <dbReference type="Proteomes" id="UP000799776"/>
    </source>
</evidence>
<gene>
    <name evidence="4" type="ORF">K490DRAFT_61851</name>
</gene>
<feature type="chain" id="PRO_5040302945" description="Integral membrane protein" evidence="3">
    <location>
        <begin position="31"/>
        <end position="369"/>
    </location>
</feature>
<feature type="compositionally biased region" description="Low complexity" evidence="1">
    <location>
        <begin position="139"/>
        <end position="157"/>
    </location>
</feature>
<organism evidence="4 5">
    <name type="scientific">Saccharata proteae CBS 121410</name>
    <dbReference type="NCBI Taxonomy" id="1314787"/>
    <lineage>
        <taxon>Eukaryota</taxon>
        <taxon>Fungi</taxon>
        <taxon>Dikarya</taxon>
        <taxon>Ascomycota</taxon>
        <taxon>Pezizomycotina</taxon>
        <taxon>Dothideomycetes</taxon>
        <taxon>Dothideomycetes incertae sedis</taxon>
        <taxon>Botryosphaeriales</taxon>
        <taxon>Saccharataceae</taxon>
        <taxon>Saccharata</taxon>
    </lineage>
</organism>
<feature type="signal peptide" evidence="3">
    <location>
        <begin position="1"/>
        <end position="30"/>
    </location>
</feature>
<dbReference type="EMBL" id="ML978712">
    <property type="protein sequence ID" value="KAF2090532.1"/>
    <property type="molecule type" value="Genomic_DNA"/>
</dbReference>
<dbReference type="AlphaFoldDB" id="A0A9P4HZR4"/>
<protein>
    <recommendedName>
        <fullName evidence="6">Integral membrane protein</fullName>
    </recommendedName>
</protein>
<sequence>MSSTHQRPQNLLPAVLLALTTLTTLLPTLASSQTVTLINYAALPSCASSCTDLTTAQAGCVPPAAAVTNQQTYTSCFCQSAFLTSLYQTGSTVCSAACPDAGDQTKIQQWYVGFCRDGTGGVSSSAAASSAAATGTSSAAAGTATGSTGAVTSDGNSGSSGNGEQGSWISTHYKWIIMLAIIFLAMALISLLGLHLKRRHRRLQDAKRANLAAPNAYIAPVPPPPPMQMRNNPPFSASNMSLPASILSAGRTRPTHTHAGPSTSTPSITHHHHRYAPTGTGSETIVWGPHQHMAASRGYEYADAPAPKSTASLMSVPSPGPAANKGKARDVINEVTEDADAPPDDHPAFREAAASPKAGFRAKLSKSAR</sequence>
<evidence type="ECO:0000256" key="3">
    <source>
        <dbReference type="SAM" id="SignalP"/>
    </source>
</evidence>
<evidence type="ECO:0000313" key="4">
    <source>
        <dbReference type="EMBL" id="KAF2090532.1"/>
    </source>
</evidence>
<keyword evidence="2" id="KW-0472">Membrane</keyword>
<dbReference type="Proteomes" id="UP000799776">
    <property type="component" value="Unassembled WGS sequence"/>
</dbReference>
<keyword evidence="5" id="KW-1185">Reference proteome</keyword>
<feature type="region of interest" description="Disordered" evidence="1">
    <location>
        <begin position="336"/>
        <end position="369"/>
    </location>
</feature>
<keyword evidence="3" id="KW-0732">Signal</keyword>
<keyword evidence="2" id="KW-1133">Transmembrane helix</keyword>
<name>A0A9P4HZR4_9PEZI</name>
<evidence type="ECO:0000256" key="1">
    <source>
        <dbReference type="SAM" id="MobiDB-lite"/>
    </source>
</evidence>
<evidence type="ECO:0008006" key="6">
    <source>
        <dbReference type="Google" id="ProtNLM"/>
    </source>
</evidence>
<accession>A0A9P4HZR4</accession>
<feature type="transmembrane region" description="Helical" evidence="2">
    <location>
        <begin position="175"/>
        <end position="194"/>
    </location>
</feature>
<comment type="caution">
    <text evidence="4">The sequence shown here is derived from an EMBL/GenBank/DDBJ whole genome shotgun (WGS) entry which is preliminary data.</text>
</comment>
<feature type="region of interest" description="Disordered" evidence="1">
    <location>
        <begin position="251"/>
        <end position="280"/>
    </location>
</feature>
<feature type="region of interest" description="Disordered" evidence="1">
    <location>
        <begin position="139"/>
        <end position="163"/>
    </location>
</feature>
<reference evidence="4" key="1">
    <citation type="journal article" date="2020" name="Stud. Mycol.">
        <title>101 Dothideomycetes genomes: a test case for predicting lifestyles and emergence of pathogens.</title>
        <authorList>
            <person name="Haridas S."/>
            <person name="Albert R."/>
            <person name="Binder M."/>
            <person name="Bloem J."/>
            <person name="Labutti K."/>
            <person name="Salamov A."/>
            <person name="Andreopoulos B."/>
            <person name="Baker S."/>
            <person name="Barry K."/>
            <person name="Bills G."/>
            <person name="Bluhm B."/>
            <person name="Cannon C."/>
            <person name="Castanera R."/>
            <person name="Culley D."/>
            <person name="Daum C."/>
            <person name="Ezra D."/>
            <person name="Gonzalez J."/>
            <person name="Henrissat B."/>
            <person name="Kuo A."/>
            <person name="Liang C."/>
            <person name="Lipzen A."/>
            <person name="Lutzoni F."/>
            <person name="Magnuson J."/>
            <person name="Mondo S."/>
            <person name="Nolan M."/>
            <person name="Ohm R."/>
            <person name="Pangilinan J."/>
            <person name="Park H.-J."/>
            <person name="Ramirez L."/>
            <person name="Alfaro M."/>
            <person name="Sun H."/>
            <person name="Tritt A."/>
            <person name="Yoshinaga Y."/>
            <person name="Zwiers L.-H."/>
            <person name="Turgeon B."/>
            <person name="Goodwin S."/>
            <person name="Spatafora J."/>
            <person name="Crous P."/>
            <person name="Grigoriev I."/>
        </authorList>
    </citation>
    <scope>NUCLEOTIDE SEQUENCE</scope>
    <source>
        <strain evidence="4">CBS 121410</strain>
    </source>
</reference>
<keyword evidence="2" id="KW-0812">Transmembrane</keyword>
<dbReference type="OrthoDB" id="5426355at2759"/>
<evidence type="ECO:0000256" key="2">
    <source>
        <dbReference type="SAM" id="Phobius"/>
    </source>
</evidence>